<evidence type="ECO:0000256" key="1">
    <source>
        <dbReference type="SAM" id="MobiDB-lite"/>
    </source>
</evidence>
<name>A0A315VRH3_GAMAF</name>
<keyword evidence="2" id="KW-0732">Signal</keyword>
<feature type="signal peptide" evidence="2">
    <location>
        <begin position="1"/>
        <end position="17"/>
    </location>
</feature>
<accession>A0A315VRH3</accession>
<dbReference type="Proteomes" id="UP000250572">
    <property type="component" value="Unassembled WGS sequence"/>
</dbReference>
<organism evidence="3 4">
    <name type="scientific">Gambusia affinis</name>
    <name type="common">Western mosquitofish</name>
    <name type="synonym">Heterandria affinis</name>
    <dbReference type="NCBI Taxonomy" id="33528"/>
    <lineage>
        <taxon>Eukaryota</taxon>
        <taxon>Metazoa</taxon>
        <taxon>Chordata</taxon>
        <taxon>Craniata</taxon>
        <taxon>Vertebrata</taxon>
        <taxon>Euteleostomi</taxon>
        <taxon>Actinopterygii</taxon>
        <taxon>Neopterygii</taxon>
        <taxon>Teleostei</taxon>
        <taxon>Neoteleostei</taxon>
        <taxon>Acanthomorphata</taxon>
        <taxon>Ovalentaria</taxon>
        <taxon>Atherinomorphae</taxon>
        <taxon>Cyprinodontiformes</taxon>
        <taxon>Poeciliidae</taxon>
        <taxon>Poeciliinae</taxon>
        <taxon>Gambusia</taxon>
    </lineage>
</organism>
<reference evidence="3 4" key="1">
    <citation type="journal article" date="2018" name="G3 (Bethesda)">
        <title>A High-Quality Reference Genome for the Invasive Mosquitofish Gambusia affinis Using a Chicago Library.</title>
        <authorList>
            <person name="Hoffberg S.L."/>
            <person name="Troendle N.J."/>
            <person name="Glenn T.C."/>
            <person name="Mahmud O."/>
            <person name="Louha S."/>
            <person name="Chalopin D."/>
            <person name="Bennetzen J.L."/>
            <person name="Mauricio R."/>
        </authorList>
    </citation>
    <scope>NUCLEOTIDE SEQUENCE [LARGE SCALE GENOMIC DNA]</scope>
    <source>
        <strain evidence="3">NE01/NJP1002.9</strain>
        <tissue evidence="3">Muscle</tissue>
    </source>
</reference>
<evidence type="ECO:0000256" key="2">
    <source>
        <dbReference type="SAM" id="SignalP"/>
    </source>
</evidence>
<dbReference type="AlphaFoldDB" id="A0A315VRH3"/>
<evidence type="ECO:0000313" key="4">
    <source>
        <dbReference type="Proteomes" id="UP000250572"/>
    </source>
</evidence>
<keyword evidence="4" id="KW-1185">Reference proteome</keyword>
<proteinExistence type="predicted"/>
<gene>
    <name evidence="3" type="ORF">CCH79_00001402</name>
</gene>
<sequence>MPGVVVHFLFLERSVFCLHAHMHSNCGILHFNQTEIWVCKWTRVHCFRPHKSSRKNRTFCTSELEFGIMAEGEEAMSQEDWKERCTVLEALLVKFRVQIVKIRELTADKVGPSLMNALMNEGVSTVTEGLASHEYRKGSKFRRGAGGGSAGRRPASLGRPKPLRGLDLKPLSGDAD</sequence>
<feature type="region of interest" description="Disordered" evidence="1">
    <location>
        <begin position="137"/>
        <end position="176"/>
    </location>
</feature>
<feature type="chain" id="PRO_5016370695" evidence="2">
    <location>
        <begin position="18"/>
        <end position="176"/>
    </location>
</feature>
<evidence type="ECO:0000313" key="3">
    <source>
        <dbReference type="EMBL" id="PWA25730.1"/>
    </source>
</evidence>
<protein>
    <submittedName>
        <fullName evidence="3">Uncharacterized protein</fullName>
    </submittedName>
</protein>
<comment type="caution">
    <text evidence="3">The sequence shown here is derived from an EMBL/GenBank/DDBJ whole genome shotgun (WGS) entry which is preliminary data.</text>
</comment>
<dbReference type="EMBL" id="NHOQ01001229">
    <property type="protein sequence ID" value="PWA25730.1"/>
    <property type="molecule type" value="Genomic_DNA"/>
</dbReference>